<organism evidence="1">
    <name type="scientific">Caulobacter sp. (strain K31)</name>
    <dbReference type="NCBI Taxonomy" id="366602"/>
    <lineage>
        <taxon>Bacteria</taxon>
        <taxon>Pseudomonadati</taxon>
        <taxon>Pseudomonadota</taxon>
        <taxon>Alphaproteobacteria</taxon>
        <taxon>Caulobacterales</taxon>
        <taxon>Caulobacteraceae</taxon>
        <taxon>Caulobacter</taxon>
    </lineage>
</organism>
<sequence length="552" mass="59083">MNSTSSNLSLSLNIDAANVAVPLTEADQTALRELQNRAEAVAKQEGRAVSARALLLRRQDAFVRQLGVVSLTQHAKDIGFAYVATSLVFHLVAQLLLNIDIEKADEADKERLRAEVAMLARALADLDARKGEHVHLTDEEFVAWYGKQGRISGLAGHYLSLRKMKRAKSGGQPEVMASDEQVEAIFANPAAVAIDTLAGIPTGQEGAFLYRQEGDKICLIPLLAPRATIIELAGFAPSPLANAPKDLLFNRQMLLAGVSLVTDEDDSGLTVEKVPEGDVPNDTYDKLPANGVYLVERGHISIAHARRDDGLIVQVEPLGVDPGYALADDKYLDNLTRRRLGKALIGEANAAQFAASAVDGVAAKISGSGASLKLTFTNKATGEKVNLIIKPREMGSIWTYRVSPSFSPAGQAVMDEAATVEFDKTFLKALLKKQVERVVTVAIGEAGMRFANGKAAPLTCAAVTNGAATAQVLSSDLKRALVGLLGLPITGGLVWKLDPNGLLMVEASSDVARFRVFIQTLEANRDQPTRERKLRERVVSLPKSPASNADAA</sequence>
<protein>
    <submittedName>
        <fullName evidence="1">Uncharacterized protein</fullName>
    </submittedName>
</protein>
<reference evidence="1" key="1">
    <citation type="submission" date="2008-01" db="EMBL/GenBank/DDBJ databases">
        <title>Complete sequence of chromosome of Caulobacter sp. K31.</title>
        <authorList>
            <consortium name="US DOE Joint Genome Institute"/>
            <person name="Copeland A."/>
            <person name="Lucas S."/>
            <person name="Lapidus A."/>
            <person name="Barry K."/>
            <person name="Glavina del Rio T."/>
            <person name="Dalin E."/>
            <person name="Tice H."/>
            <person name="Pitluck S."/>
            <person name="Bruce D."/>
            <person name="Goodwin L."/>
            <person name="Thompson L.S."/>
            <person name="Brettin T."/>
            <person name="Detter J.C."/>
            <person name="Han C."/>
            <person name="Schmutz J."/>
            <person name="Larimer F."/>
            <person name="Land M."/>
            <person name="Hauser L."/>
            <person name="Kyrpides N."/>
            <person name="Kim E."/>
            <person name="Stephens C."/>
            <person name="Richardson P."/>
        </authorList>
    </citation>
    <scope>NUCLEOTIDE SEQUENCE [LARGE SCALE GENOMIC DNA]</scope>
    <source>
        <strain evidence="1">K31</strain>
    </source>
</reference>
<proteinExistence type="predicted"/>
<evidence type="ECO:0000313" key="1">
    <source>
        <dbReference type="EMBL" id="ABZ70452.1"/>
    </source>
</evidence>
<dbReference type="KEGG" id="cak:Caul_1322"/>
<accession>B0SZG2</accession>
<dbReference type="HOGENOM" id="CLU_493235_0_0_5"/>
<name>B0SZG2_CAUSK</name>
<dbReference type="EMBL" id="CP000927">
    <property type="protein sequence ID" value="ABZ70452.1"/>
    <property type="molecule type" value="Genomic_DNA"/>
</dbReference>
<dbReference type="eggNOG" id="ENOG5033ZQS">
    <property type="taxonomic scope" value="Bacteria"/>
</dbReference>
<dbReference type="AlphaFoldDB" id="B0SZG2"/>
<gene>
    <name evidence="1" type="ordered locus">Caul_1322</name>
</gene>